<accession>A0ABR6GJP2</accession>
<gene>
    <name evidence="1" type="ORF">FHS25_007017</name>
</gene>
<dbReference type="Proteomes" id="UP000542811">
    <property type="component" value="Unassembled WGS sequence"/>
</dbReference>
<protein>
    <submittedName>
        <fullName evidence="1">Uncharacterized protein</fullName>
    </submittedName>
</protein>
<dbReference type="EMBL" id="JACHXX010000018">
    <property type="protein sequence ID" value="MBB3166500.1"/>
    <property type="molecule type" value="Genomic_DNA"/>
</dbReference>
<proteinExistence type="predicted"/>
<comment type="caution">
    <text evidence="1">The sequence shown here is derived from an EMBL/GenBank/DDBJ whole genome shotgun (WGS) entry which is preliminary data.</text>
</comment>
<organism evidence="1 2">
    <name type="scientific">Rhizobium laguerreae</name>
    <dbReference type="NCBI Taxonomy" id="1076926"/>
    <lineage>
        <taxon>Bacteria</taxon>
        <taxon>Pseudomonadati</taxon>
        <taxon>Pseudomonadota</taxon>
        <taxon>Alphaproteobacteria</taxon>
        <taxon>Hyphomicrobiales</taxon>
        <taxon>Rhizobiaceae</taxon>
        <taxon>Rhizobium/Agrobacterium group</taxon>
        <taxon>Rhizobium</taxon>
    </lineage>
</organism>
<keyword evidence="2" id="KW-1185">Reference proteome</keyword>
<sequence>MSSDQAAGASAFAAARSFSYRRGCYGVPEREYEKALKLPLRVKEFKQPA</sequence>
<evidence type="ECO:0000313" key="1">
    <source>
        <dbReference type="EMBL" id="MBB3166500.1"/>
    </source>
</evidence>
<reference evidence="1 2" key="1">
    <citation type="submission" date="2020-08" db="EMBL/GenBank/DDBJ databases">
        <title>Genomic Encyclopedia of Type Strains, Phase III (KMG-III): the genomes of soil and plant-associated and newly described type strains.</title>
        <authorList>
            <person name="Whitman W."/>
        </authorList>
    </citation>
    <scope>NUCLEOTIDE SEQUENCE [LARGE SCALE GENOMIC DNA]</scope>
    <source>
        <strain evidence="1 2">CECT 8280</strain>
    </source>
</reference>
<name>A0ABR6GJP2_9HYPH</name>
<evidence type="ECO:0000313" key="2">
    <source>
        <dbReference type="Proteomes" id="UP000542811"/>
    </source>
</evidence>